<accession>A0A7W9SH91</accession>
<dbReference type="Gene3D" id="1.10.10.10">
    <property type="entry name" value="Winged helix-like DNA-binding domain superfamily/Winged helix DNA-binding domain"/>
    <property type="match status" value="1"/>
</dbReference>
<dbReference type="PANTHER" id="PTHR43413:SF7">
    <property type="entry name" value="HTH-TYPE TRANSCRIPTIONAL REGULATOR PTR2"/>
    <property type="match status" value="1"/>
</dbReference>
<dbReference type="EMBL" id="JACHHH010000012">
    <property type="protein sequence ID" value="MBB6042143.1"/>
    <property type="molecule type" value="Genomic_DNA"/>
</dbReference>
<dbReference type="InterPro" id="IPR011008">
    <property type="entry name" value="Dimeric_a/b-barrel"/>
</dbReference>
<gene>
    <name evidence="2" type="ORF">HNQ46_002139</name>
</gene>
<dbReference type="AlphaFoldDB" id="A0A7W9SH91"/>
<dbReference type="PANTHER" id="PTHR43413">
    <property type="entry name" value="TRANSCRIPTIONAL REGULATOR, ASNC FAMILY"/>
    <property type="match status" value="1"/>
</dbReference>
<dbReference type="Pfam" id="PF01037">
    <property type="entry name" value="AsnC_trans_reg"/>
    <property type="match status" value="1"/>
</dbReference>
<evidence type="ECO:0000313" key="2">
    <source>
        <dbReference type="EMBL" id="MBB6042143.1"/>
    </source>
</evidence>
<dbReference type="InterPro" id="IPR050684">
    <property type="entry name" value="HTH-Siroheme_Decarb"/>
</dbReference>
<dbReference type="Gene3D" id="3.30.70.920">
    <property type="match status" value="1"/>
</dbReference>
<protein>
    <submittedName>
        <fullName evidence="2">DNA-binding Lrp family transcriptional regulator</fullName>
    </submittedName>
</protein>
<dbReference type="RefSeq" id="WP_007157393.1">
    <property type="nucleotide sequence ID" value="NZ_CAUQIH010000006.1"/>
</dbReference>
<feature type="domain" description="Transcription regulator AsnC/Lrp ligand binding" evidence="1">
    <location>
        <begin position="65"/>
        <end position="139"/>
    </location>
</feature>
<name>A0A7W9SH91_9FIRM</name>
<keyword evidence="2" id="KW-0238">DNA-binding</keyword>
<reference evidence="2 3" key="1">
    <citation type="submission" date="2020-08" db="EMBL/GenBank/DDBJ databases">
        <title>Genomic Encyclopedia of Type Strains, Phase IV (KMG-IV): sequencing the most valuable type-strain genomes for metagenomic binning, comparative biology and taxonomic classification.</title>
        <authorList>
            <person name="Goeker M."/>
        </authorList>
    </citation>
    <scope>NUCLEOTIDE SEQUENCE [LARGE SCALE GENOMIC DNA]</scope>
    <source>
        <strain evidence="2 3">DSM 17245</strain>
    </source>
</reference>
<dbReference type="GO" id="GO:0003677">
    <property type="term" value="F:DNA binding"/>
    <property type="evidence" value="ECO:0007669"/>
    <property type="project" value="UniProtKB-KW"/>
</dbReference>
<dbReference type="InterPro" id="IPR019887">
    <property type="entry name" value="Tscrpt_reg_AsnC/Lrp_C"/>
</dbReference>
<dbReference type="InterPro" id="IPR036388">
    <property type="entry name" value="WH-like_DNA-bd_sf"/>
</dbReference>
<dbReference type="Proteomes" id="UP000522163">
    <property type="component" value="Unassembled WGS sequence"/>
</dbReference>
<dbReference type="SUPFAM" id="SSF46785">
    <property type="entry name" value="Winged helix' DNA-binding domain"/>
    <property type="match status" value="1"/>
</dbReference>
<evidence type="ECO:0000313" key="3">
    <source>
        <dbReference type="Proteomes" id="UP000522163"/>
    </source>
</evidence>
<dbReference type="GeneID" id="85015654"/>
<organism evidence="2 3">
    <name type="scientific">Oribacterium sinus</name>
    <dbReference type="NCBI Taxonomy" id="237576"/>
    <lineage>
        <taxon>Bacteria</taxon>
        <taxon>Bacillati</taxon>
        <taxon>Bacillota</taxon>
        <taxon>Clostridia</taxon>
        <taxon>Lachnospirales</taxon>
        <taxon>Lachnospiraceae</taxon>
        <taxon>Oribacterium</taxon>
    </lineage>
</organism>
<dbReference type="SUPFAM" id="SSF54909">
    <property type="entry name" value="Dimeric alpha+beta barrel"/>
    <property type="match status" value="1"/>
</dbReference>
<dbReference type="SMART" id="SM00344">
    <property type="entry name" value="HTH_ASNC"/>
    <property type="match status" value="1"/>
</dbReference>
<evidence type="ECO:0000259" key="1">
    <source>
        <dbReference type="Pfam" id="PF01037"/>
    </source>
</evidence>
<dbReference type="InterPro" id="IPR019888">
    <property type="entry name" value="Tscrpt_reg_AsnC-like"/>
</dbReference>
<dbReference type="InterPro" id="IPR036390">
    <property type="entry name" value="WH_DNA-bd_sf"/>
</dbReference>
<sequence>MREKILSIIEKNAKLPVEDLAALLGEDPEQVGAEIKAMEEEGVICAYHTLINWDSTQDERVDALIEVKVTPQRGMGFDSIAERIYQYEEVDALYLMSGAFDFTVIVKGRTMKEVANFVSMKLGPMESVLSTATHFVLKRYKDHGTKLVAPKKDERMQVSP</sequence>
<proteinExistence type="predicted"/>
<comment type="caution">
    <text evidence="2">The sequence shown here is derived from an EMBL/GenBank/DDBJ whole genome shotgun (WGS) entry which is preliminary data.</text>
</comment>